<name>B3RW54_TRIAD</name>
<evidence type="ECO:0000313" key="3">
    <source>
        <dbReference type="Proteomes" id="UP000009022"/>
    </source>
</evidence>
<gene>
    <name evidence="2" type="ORF">TRIADDRAFT_55887</name>
</gene>
<dbReference type="CTD" id="6752855"/>
<dbReference type="InParanoid" id="B3RW54"/>
<dbReference type="PANTHER" id="PTHR17085">
    <property type="entry name" value="NUCLEAR RECEPTOR COACTIVATOR 4"/>
    <property type="match status" value="1"/>
</dbReference>
<dbReference type="PANTHER" id="PTHR17085:SF3">
    <property type="entry name" value="NUCLEAR RECEPTOR COACTIVATOR 4"/>
    <property type="match status" value="1"/>
</dbReference>
<feature type="compositionally biased region" description="Polar residues" evidence="1">
    <location>
        <begin position="279"/>
        <end position="292"/>
    </location>
</feature>
<dbReference type="EMBL" id="DS985244">
    <property type="protein sequence ID" value="EDV26118.1"/>
    <property type="molecule type" value="Genomic_DNA"/>
</dbReference>
<dbReference type="GO" id="GO:0006879">
    <property type="term" value="P:intracellular iron ion homeostasis"/>
    <property type="evidence" value="ECO:0007669"/>
    <property type="project" value="InterPro"/>
</dbReference>
<evidence type="ECO:0000256" key="1">
    <source>
        <dbReference type="SAM" id="MobiDB-lite"/>
    </source>
</evidence>
<evidence type="ECO:0008006" key="4">
    <source>
        <dbReference type="Google" id="ProtNLM"/>
    </source>
</evidence>
<dbReference type="Proteomes" id="UP000009022">
    <property type="component" value="Unassembled WGS sequence"/>
</dbReference>
<organism evidence="2 3">
    <name type="scientific">Trichoplax adhaerens</name>
    <name type="common">Trichoplax reptans</name>
    <dbReference type="NCBI Taxonomy" id="10228"/>
    <lineage>
        <taxon>Eukaryota</taxon>
        <taxon>Metazoa</taxon>
        <taxon>Placozoa</taxon>
        <taxon>Uniplacotomia</taxon>
        <taxon>Trichoplacea</taxon>
        <taxon>Trichoplacidae</taxon>
        <taxon>Trichoplax</taxon>
    </lineage>
</organism>
<dbReference type="GO" id="GO:0003713">
    <property type="term" value="F:transcription coactivator activity"/>
    <property type="evidence" value="ECO:0007669"/>
    <property type="project" value="InterPro"/>
</dbReference>
<reference evidence="2 3" key="1">
    <citation type="journal article" date="2008" name="Nature">
        <title>The Trichoplax genome and the nature of placozoans.</title>
        <authorList>
            <person name="Srivastava M."/>
            <person name="Begovic E."/>
            <person name="Chapman J."/>
            <person name="Putnam N.H."/>
            <person name="Hellsten U."/>
            <person name="Kawashima T."/>
            <person name="Kuo A."/>
            <person name="Mitros T."/>
            <person name="Salamov A."/>
            <person name="Carpenter M.L."/>
            <person name="Signorovitch A.Y."/>
            <person name="Moreno M.A."/>
            <person name="Kamm K."/>
            <person name="Grimwood J."/>
            <person name="Schmutz J."/>
            <person name="Shapiro H."/>
            <person name="Grigoriev I.V."/>
            <person name="Buss L.W."/>
            <person name="Schierwater B."/>
            <person name="Dellaporta S.L."/>
            <person name="Rokhsar D.S."/>
        </authorList>
    </citation>
    <scope>NUCLEOTIDE SEQUENCE [LARGE SCALE GENOMIC DNA]</scope>
    <source>
        <strain evidence="2 3">Grell-BS-1999</strain>
    </source>
</reference>
<feature type="region of interest" description="Disordered" evidence="1">
    <location>
        <begin position="255"/>
        <end position="298"/>
    </location>
</feature>
<dbReference type="HOGENOM" id="CLU_504670_0_0_1"/>
<protein>
    <recommendedName>
        <fullName evidence="4">Nuclear coactivator domain-containing protein</fullName>
    </recommendedName>
</protein>
<dbReference type="KEGG" id="tad:TRIADDRAFT_55887"/>
<sequence length="540" mass="62334">MSSVLNNLDDIVHSYQQLLVATDSVKETLSNNRDLTKHFIRQNTAQLFDAVRSRETWLLDQADLLYQTKIDLLQDRRELINQAIGSYHQVKINSEDMNELPSVKDSFRCRIDNMETFINQQQQLASSGCINFNSETEKLIKQLNNFGRIDTCDGQSNCQCLNYVRSVAFETPLMQNANKTVEDDDQDQIIASDTPTAIEECIPRVTSNSPSQDTNYQMKTYNNLDRKRKNCCGNKYNCAALSSIIQSKNNQYSSEKWLQSKSTPQNEKEPESFPIKSQYPHNSSDCQQNTGPYDSKKKNSLMLDTDHWLVERNSQLQNTPSTTLINTITTFPVFHQKDDIKTWLSNEKEINNNPVENLKWKHDDDLNNQWNKSFDSRSEASSIYTFTFPYDNSDSNLWLAKRFKSDDTNQDASNRSLYDRKSDHSEMAHAVNNDSNNTEVWDLSNWLAGQPITDTTKDETNDFLRDVAQYFRLVRVEDSNKWLANNHLTANDESSTIVENLQSISLSSTDLSSKPKESTDYYFDWNTNKNMDLSFWIANS</sequence>
<accession>B3RW54</accession>
<dbReference type="GO" id="GO:0009725">
    <property type="term" value="P:response to hormone"/>
    <property type="evidence" value="ECO:0000318"/>
    <property type="project" value="GO_Central"/>
</dbReference>
<evidence type="ECO:0000313" key="2">
    <source>
        <dbReference type="EMBL" id="EDV26118.1"/>
    </source>
</evidence>
<dbReference type="InterPro" id="IPR039947">
    <property type="entry name" value="NCoA-4"/>
</dbReference>
<dbReference type="GeneID" id="6752855"/>
<dbReference type="PhylomeDB" id="B3RW54"/>
<dbReference type="OrthoDB" id="6334544at2759"/>
<feature type="compositionally biased region" description="Polar residues" evidence="1">
    <location>
        <begin position="255"/>
        <end position="265"/>
    </location>
</feature>
<proteinExistence type="predicted"/>
<dbReference type="AlphaFoldDB" id="B3RW54"/>
<keyword evidence="3" id="KW-1185">Reference proteome</keyword>
<dbReference type="RefSeq" id="XP_002112151.1">
    <property type="nucleotide sequence ID" value="XM_002112115.1"/>
</dbReference>